<organism evidence="1 2">
    <name type="scientific">Chitinophaga pollutisoli</name>
    <dbReference type="NCBI Taxonomy" id="3133966"/>
    <lineage>
        <taxon>Bacteria</taxon>
        <taxon>Pseudomonadati</taxon>
        <taxon>Bacteroidota</taxon>
        <taxon>Chitinophagia</taxon>
        <taxon>Chitinophagales</taxon>
        <taxon>Chitinophagaceae</taxon>
        <taxon>Chitinophaga</taxon>
    </lineage>
</organism>
<gene>
    <name evidence="1" type="ORF">WJU16_03275</name>
</gene>
<reference evidence="2" key="1">
    <citation type="submission" date="2024-03" db="EMBL/GenBank/DDBJ databases">
        <title>Chitinophaga horti sp. nov., isolated from garden soil.</title>
        <authorList>
            <person name="Lee D.S."/>
            <person name="Han D.M."/>
            <person name="Baek J.H."/>
            <person name="Choi D.G."/>
            <person name="Jeon J.H."/>
            <person name="Jeon C.O."/>
        </authorList>
    </citation>
    <scope>NUCLEOTIDE SEQUENCE [LARGE SCALE GENOMIC DNA]</scope>
    <source>
        <strain evidence="2">GPA1</strain>
    </source>
</reference>
<keyword evidence="2" id="KW-1185">Reference proteome</keyword>
<name>A0ABZ2YSZ3_9BACT</name>
<evidence type="ECO:0000313" key="1">
    <source>
        <dbReference type="EMBL" id="WZN42056.1"/>
    </source>
</evidence>
<dbReference type="RefSeq" id="WP_341836896.1">
    <property type="nucleotide sequence ID" value="NZ_CP149822.1"/>
</dbReference>
<sequence length="87" mass="10596">MNQYQTRSEESWLKHMAMIMLAQLFLNQEKIVHYEKEKLWLTTQDVLQTIKSSLHFVKRTIEDLLDYILSKQPPDKRLVRNSLYLRM</sequence>
<dbReference type="EMBL" id="CP149822">
    <property type="protein sequence ID" value="WZN42056.1"/>
    <property type="molecule type" value="Genomic_DNA"/>
</dbReference>
<proteinExistence type="predicted"/>
<protein>
    <submittedName>
        <fullName evidence="1">Uncharacterized protein</fullName>
    </submittedName>
</protein>
<accession>A0ABZ2YSZ3</accession>
<dbReference type="Proteomes" id="UP001485459">
    <property type="component" value="Chromosome"/>
</dbReference>
<evidence type="ECO:0000313" key="2">
    <source>
        <dbReference type="Proteomes" id="UP001485459"/>
    </source>
</evidence>